<comment type="caution">
    <text evidence="2">The sequence shown here is derived from an EMBL/GenBank/DDBJ whole genome shotgun (WGS) entry which is preliminary data.</text>
</comment>
<dbReference type="AlphaFoldDB" id="A0ABD0M531"/>
<name>A0ABD0M531_9CAEN</name>
<organism evidence="2 3">
    <name type="scientific">Batillaria attramentaria</name>
    <dbReference type="NCBI Taxonomy" id="370345"/>
    <lineage>
        <taxon>Eukaryota</taxon>
        <taxon>Metazoa</taxon>
        <taxon>Spiralia</taxon>
        <taxon>Lophotrochozoa</taxon>
        <taxon>Mollusca</taxon>
        <taxon>Gastropoda</taxon>
        <taxon>Caenogastropoda</taxon>
        <taxon>Sorbeoconcha</taxon>
        <taxon>Cerithioidea</taxon>
        <taxon>Batillariidae</taxon>
        <taxon>Batillaria</taxon>
    </lineage>
</organism>
<dbReference type="EMBL" id="JACVVK020000007">
    <property type="protein sequence ID" value="KAK7506484.1"/>
    <property type="molecule type" value="Genomic_DNA"/>
</dbReference>
<protein>
    <submittedName>
        <fullName evidence="2">Uncharacterized protein</fullName>
    </submittedName>
</protein>
<keyword evidence="3" id="KW-1185">Reference proteome</keyword>
<dbReference type="Proteomes" id="UP001519460">
    <property type="component" value="Unassembled WGS sequence"/>
</dbReference>
<evidence type="ECO:0000313" key="2">
    <source>
        <dbReference type="EMBL" id="KAK7506484.1"/>
    </source>
</evidence>
<accession>A0ABD0M531</accession>
<reference evidence="2 3" key="1">
    <citation type="journal article" date="2023" name="Sci. Data">
        <title>Genome assembly of the Korean intertidal mud-creeper Batillaria attramentaria.</title>
        <authorList>
            <person name="Patra A.K."/>
            <person name="Ho P.T."/>
            <person name="Jun S."/>
            <person name="Lee S.J."/>
            <person name="Kim Y."/>
            <person name="Won Y.J."/>
        </authorList>
    </citation>
    <scope>NUCLEOTIDE SEQUENCE [LARGE SCALE GENOMIC DNA]</scope>
    <source>
        <strain evidence="2">Wonlab-2016</strain>
    </source>
</reference>
<feature type="region of interest" description="Disordered" evidence="1">
    <location>
        <begin position="1"/>
        <end position="43"/>
    </location>
</feature>
<gene>
    <name evidence="2" type="ORF">BaRGS_00002596</name>
</gene>
<feature type="compositionally biased region" description="Polar residues" evidence="1">
    <location>
        <begin position="1"/>
        <end position="10"/>
    </location>
</feature>
<evidence type="ECO:0000313" key="3">
    <source>
        <dbReference type="Proteomes" id="UP001519460"/>
    </source>
</evidence>
<sequence length="94" mass="10453">MSVSDSSPNTWRVKGSTRKTKSGIPVTFHQQNTADRESETDPLSTSCMNALRITIYTFFLQTSNQKKSATDRQGAAVWRGWGVGHSIEHAYDTS</sequence>
<evidence type="ECO:0000256" key="1">
    <source>
        <dbReference type="SAM" id="MobiDB-lite"/>
    </source>
</evidence>
<proteinExistence type="predicted"/>